<dbReference type="NCBIfam" id="TIGR01951">
    <property type="entry name" value="nusB"/>
    <property type="match status" value="1"/>
</dbReference>
<dbReference type="EMBL" id="CAFBNL010000014">
    <property type="protein sequence ID" value="CAB4946357.1"/>
    <property type="molecule type" value="Genomic_DNA"/>
</dbReference>
<evidence type="ECO:0000313" key="7">
    <source>
        <dbReference type="EMBL" id="CAB4946357.1"/>
    </source>
</evidence>
<accession>A0A6J7JTJ8</accession>
<keyword evidence="5" id="KW-0804">Transcription</keyword>
<dbReference type="GO" id="GO:0031564">
    <property type="term" value="P:transcription antitermination"/>
    <property type="evidence" value="ECO:0007669"/>
    <property type="project" value="UniProtKB-KW"/>
</dbReference>
<keyword evidence="3" id="KW-0694">RNA-binding</keyword>
<evidence type="ECO:0000256" key="3">
    <source>
        <dbReference type="ARBA" id="ARBA00022884"/>
    </source>
</evidence>
<dbReference type="Pfam" id="PF01029">
    <property type="entry name" value="NusB"/>
    <property type="match status" value="1"/>
</dbReference>
<reference evidence="7" key="1">
    <citation type="submission" date="2020-05" db="EMBL/GenBank/DDBJ databases">
        <authorList>
            <person name="Chiriac C."/>
            <person name="Salcher M."/>
            <person name="Ghai R."/>
            <person name="Kavagutti S V."/>
        </authorList>
    </citation>
    <scope>NUCLEOTIDE SEQUENCE</scope>
</reference>
<evidence type="ECO:0000256" key="2">
    <source>
        <dbReference type="ARBA" id="ARBA00022814"/>
    </source>
</evidence>
<dbReference type="InterPro" id="IPR011605">
    <property type="entry name" value="NusB_fam"/>
</dbReference>
<dbReference type="Gene3D" id="1.10.940.10">
    <property type="entry name" value="NusB-like"/>
    <property type="match status" value="1"/>
</dbReference>
<dbReference type="HAMAP" id="MF_00073">
    <property type="entry name" value="NusB"/>
    <property type="match status" value="1"/>
</dbReference>
<gene>
    <name evidence="7" type="ORF">UFOPK3789_00401</name>
</gene>
<protein>
    <submittedName>
        <fullName evidence="7">Unannotated protein</fullName>
    </submittedName>
</protein>
<organism evidence="7">
    <name type="scientific">freshwater metagenome</name>
    <dbReference type="NCBI Taxonomy" id="449393"/>
    <lineage>
        <taxon>unclassified sequences</taxon>
        <taxon>metagenomes</taxon>
        <taxon>ecological metagenomes</taxon>
    </lineage>
</organism>
<evidence type="ECO:0000256" key="4">
    <source>
        <dbReference type="ARBA" id="ARBA00023015"/>
    </source>
</evidence>
<feature type="domain" description="NusB/RsmB/TIM44" evidence="6">
    <location>
        <begin position="32"/>
        <end position="124"/>
    </location>
</feature>
<dbReference type="AlphaFoldDB" id="A0A6J7JTJ8"/>
<evidence type="ECO:0000256" key="5">
    <source>
        <dbReference type="ARBA" id="ARBA00023163"/>
    </source>
</evidence>
<dbReference type="InterPro" id="IPR035926">
    <property type="entry name" value="NusB-like_sf"/>
</dbReference>
<proteinExistence type="inferred from homology"/>
<comment type="similarity">
    <text evidence="1">Belongs to the NusB family.</text>
</comment>
<evidence type="ECO:0000259" key="6">
    <source>
        <dbReference type="Pfam" id="PF01029"/>
    </source>
</evidence>
<dbReference type="InterPro" id="IPR006027">
    <property type="entry name" value="NusB_RsmB_TIM44"/>
</dbReference>
<dbReference type="GO" id="GO:0006353">
    <property type="term" value="P:DNA-templated transcription termination"/>
    <property type="evidence" value="ECO:0007669"/>
    <property type="project" value="InterPro"/>
</dbReference>
<keyword evidence="2" id="KW-0889">Transcription antitermination</keyword>
<dbReference type="GO" id="GO:0005829">
    <property type="term" value="C:cytosol"/>
    <property type="evidence" value="ECO:0007669"/>
    <property type="project" value="TreeGrafter"/>
</dbReference>
<dbReference type="PANTHER" id="PTHR11078:SF3">
    <property type="entry name" value="ANTITERMINATION NUSB DOMAIN-CONTAINING PROTEIN"/>
    <property type="match status" value="1"/>
</dbReference>
<dbReference type="GO" id="GO:0003723">
    <property type="term" value="F:RNA binding"/>
    <property type="evidence" value="ECO:0007669"/>
    <property type="project" value="UniProtKB-KW"/>
</dbReference>
<sequence length="130" mass="14730">MAPRRESRERALGLCYESEVREVEPPGILEGLPTKPDEYALQLFEGVYENREAIDKYLTEFSQNWSLERMPVIDRCILRIAAYELLYAEEVPTAVAISEAVDLAKQYSTKDSGRFVNGLLARVASEVRAS</sequence>
<keyword evidence="4" id="KW-0805">Transcription regulation</keyword>
<dbReference type="SUPFAM" id="SSF48013">
    <property type="entry name" value="NusB-like"/>
    <property type="match status" value="1"/>
</dbReference>
<name>A0A6J7JTJ8_9ZZZZ</name>
<evidence type="ECO:0000256" key="1">
    <source>
        <dbReference type="ARBA" id="ARBA00005952"/>
    </source>
</evidence>
<dbReference type="PANTHER" id="PTHR11078">
    <property type="entry name" value="N UTILIZATION SUBSTANCE PROTEIN B-RELATED"/>
    <property type="match status" value="1"/>
</dbReference>